<name>A0AAJ0HTT7_9PEZI</name>
<dbReference type="Proteomes" id="UP001275084">
    <property type="component" value="Unassembled WGS sequence"/>
</dbReference>
<keyword evidence="2" id="KW-1185">Reference proteome</keyword>
<reference evidence="1" key="1">
    <citation type="journal article" date="2023" name="Mol. Phylogenet. Evol.">
        <title>Genome-scale phylogeny and comparative genomics of the fungal order Sordariales.</title>
        <authorList>
            <person name="Hensen N."/>
            <person name="Bonometti L."/>
            <person name="Westerberg I."/>
            <person name="Brannstrom I.O."/>
            <person name="Guillou S."/>
            <person name="Cros-Aarteil S."/>
            <person name="Calhoun S."/>
            <person name="Haridas S."/>
            <person name="Kuo A."/>
            <person name="Mondo S."/>
            <person name="Pangilinan J."/>
            <person name="Riley R."/>
            <person name="LaButti K."/>
            <person name="Andreopoulos B."/>
            <person name="Lipzen A."/>
            <person name="Chen C."/>
            <person name="Yan M."/>
            <person name="Daum C."/>
            <person name="Ng V."/>
            <person name="Clum A."/>
            <person name="Steindorff A."/>
            <person name="Ohm R.A."/>
            <person name="Martin F."/>
            <person name="Silar P."/>
            <person name="Natvig D.O."/>
            <person name="Lalanne C."/>
            <person name="Gautier V."/>
            <person name="Ament-Velasquez S.L."/>
            <person name="Kruys A."/>
            <person name="Hutchinson M.I."/>
            <person name="Powell A.J."/>
            <person name="Barry K."/>
            <person name="Miller A.N."/>
            <person name="Grigoriev I.V."/>
            <person name="Debuchy R."/>
            <person name="Gladieux P."/>
            <person name="Hiltunen Thoren M."/>
            <person name="Johannesson H."/>
        </authorList>
    </citation>
    <scope>NUCLEOTIDE SEQUENCE</scope>
    <source>
        <strain evidence="1">CBS 955.72</strain>
    </source>
</reference>
<sequence length="203" mass="22323">MDLKSKTQLVAVIAMHCACLSMPDVETPGRRRASGVEARHPFDLSTWLEQHWPVEPWMETSESSLPVDQSGRESLFIRQQSLPAVVPCPTCFASARGPGGNKRLDTASPRVSSAPSPPLLCIKLPFFFASADTNHPTHHQRSRFAATNRHQKCLPPTLLSNSSPWRLSHLMLSSHTEPQPEMSMRGGFVEESALAAKGDTNVC</sequence>
<evidence type="ECO:0000313" key="1">
    <source>
        <dbReference type="EMBL" id="KAK3362755.1"/>
    </source>
</evidence>
<organism evidence="1 2">
    <name type="scientific">Lasiosphaeria hispida</name>
    <dbReference type="NCBI Taxonomy" id="260671"/>
    <lineage>
        <taxon>Eukaryota</taxon>
        <taxon>Fungi</taxon>
        <taxon>Dikarya</taxon>
        <taxon>Ascomycota</taxon>
        <taxon>Pezizomycotina</taxon>
        <taxon>Sordariomycetes</taxon>
        <taxon>Sordariomycetidae</taxon>
        <taxon>Sordariales</taxon>
        <taxon>Lasiosphaeriaceae</taxon>
        <taxon>Lasiosphaeria</taxon>
    </lineage>
</organism>
<evidence type="ECO:0000313" key="2">
    <source>
        <dbReference type="Proteomes" id="UP001275084"/>
    </source>
</evidence>
<proteinExistence type="predicted"/>
<dbReference type="EMBL" id="JAUIQD010000001">
    <property type="protein sequence ID" value="KAK3362755.1"/>
    <property type="molecule type" value="Genomic_DNA"/>
</dbReference>
<gene>
    <name evidence="1" type="ORF">B0T25DRAFT_15943</name>
</gene>
<protein>
    <submittedName>
        <fullName evidence="1">Uncharacterized protein</fullName>
    </submittedName>
</protein>
<reference evidence="1" key="2">
    <citation type="submission" date="2023-06" db="EMBL/GenBank/DDBJ databases">
        <authorList>
            <consortium name="Lawrence Berkeley National Laboratory"/>
            <person name="Haridas S."/>
            <person name="Hensen N."/>
            <person name="Bonometti L."/>
            <person name="Westerberg I."/>
            <person name="Brannstrom I.O."/>
            <person name="Guillou S."/>
            <person name="Cros-Aarteil S."/>
            <person name="Calhoun S."/>
            <person name="Kuo A."/>
            <person name="Mondo S."/>
            <person name="Pangilinan J."/>
            <person name="Riley R."/>
            <person name="Labutti K."/>
            <person name="Andreopoulos B."/>
            <person name="Lipzen A."/>
            <person name="Chen C."/>
            <person name="Yanf M."/>
            <person name="Daum C."/>
            <person name="Ng V."/>
            <person name="Clum A."/>
            <person name="Steindorff A."/>
            <person name="Ohm R."/>
            <person name="Martin F."/>
            <person name="Silar P."/>
            <person name="Natvig D."/>
            <person name="Lalanne C."/>
            <person name="Gautier V."/>
            <person name="Ament-Velasquez S.L."/>
            <person name="Kruys A."/>
            <person name="Hutchinson M.I."/>
            <person name="Powell A.J."/>
            <person name="Barry K."/>
            <person name="Miller A.N."/>
            <person name="Grigoriev I.V."/>
            <person name="Debuchy R."/>
            <person name="Gladieux P."/>
            <person name="Thoren M.H."/>
            <person name="Johannesson H."/>
        </authorList>
    </citation>
    <scope>NUCLEOTIDE SEQUENCE</scope>
    <source>
        <strain evidence="1">CBS 955.72</strain>
    </source>
</reference>
<accession>A0AAJ0HTT7</accession>
<dbReference type="AlphaFoldDB" id="A0AAJ0HTT7"/>
<comment type="caution">
    <text evidence="1">The sequence shown here is derived from an EMBL/GenBank/DDBJ whole genome shotgun (WGS) entry which is preliminary data.</text>
</comment>